<dbReference type="GO" id="GO:0032259">
    <property type="term" value="P:methylation"/>
    <property type="evidence" value="ECO:0007669"/>
    <property type="project" value="UniProtKB-KW"/>
</dbReference>
<dbReference type="PANTHER" id="PTHR47816:SF4">
    <property type="entry name" value="RIBOSOMAL RNA SMALL SUBUNIT METHYLTRANSFERASE C"/>
    <property type="match status" value="1"/>
</dbReference>
<proteinExistence type="predicted"/>
<evidence type="ECO:0000256" key="2">
    <source>
        <dbReference type="ARBA" id="ARBA00022552"/>
    </source>
</evidence>
<dbReference type="Proteomes" id="UP000249725">
    <property type="component" value="Unassembled WGS sequence"/>
</dbReference>
<evidence type="ECO:0000256" key="4">
    <source>
        <dbReference type="ARBA" id="ARBA00022679"/>
    </source>
</evidence>
<dbReference type="OrthoDB" id="9816072at2"/>
<keyword evidence="8" id="KW-1185">Reference proteome</keyword>
<keyword evidence="5" id="KW-0949">S-adenosyl-L-methionine</keyword>
<dbReference type="EMBL" id="QFYR01000001">
    <property type="protein sequence ID" value="RAK56535.1"/>
    <property type="molecule type" value="Genomic_DNA"/>
</dbReference>
<dbReference type="GO" id="GO:0008757">
    <property type="term" value="F:S-adenosylmethionine-dependent methyltransferase activity"/>
    <property type="evidence" value="ECO:0007669"/>
    <property type="project" value="InterPro"/>
</dbReference>
<dbReference type="PROSITE" id="PS00092">
    <property type="entry name" value="N6_MTASE"/>
    <property type="match status" value="1"/>
</dbReference>
<dbReference type="AlphaFoldDB" id="A0A328AQA5"/>
<sequence>MSSNPTAIVYGAPPADLAELPAGAVQVSPLIPGAAALEALEPGSLSGAVIQAPPGTVERRYVLAQALRALAPGAPLTALALKEKGGSRLRKELEAFGCEVIESGRRHHRICETRRPEAPTGLDQAIADGGPRLSRELGLWTQPGVFSWDRPDPGSRLLMSLLPHLSGHGADLGCGTGLLAHTVLANSGVTALELVDIDRRAVEVARRNVDDPRVRFHWADARRAPDLGGLDFVVMNPPFHDTGIEDKGLGQGFIRRAHQILRTGGRVWLVANRHLPYEQVLSDLFAQVTPRGDAAGFKVYEARK</sequence>
<organism evidence="7 8">
    <name type="scientific">Phenylobacterium deserti</name>
    <dbReference type="NCBI Taxonomy" id="1914756"/>
    <lineage>
        <taxon>Bacteria</taxon>
        <taxon>Pseudomonadati</taxon>
        <taxon>Pseudomonadota</taxon>
        <taxon>Alphaproteobacteria</taxon>
        <taxon>Caulobacterales</taxon>
        <taxon>Caulobacteraceae</taxon>
        <taxon>Phenylobacterium</taxon>
    </lineage>
</organism>
<feature type="domain" description="Methyltransferase small" evidence="6">
    <location>
        <begin position="137"/>
        <end position="301"/>
    </location>
</feature>
<dbReference type="GO" id="GO:0006364">
    <property type="term" value="P:rRNA processing"/>
    <property type="evidence" value="ECO:0007669"/>
    <property type="project" value="UniProtKB-KW"/>
</dbReference>
<protein>
    <submittedName>
        <fullName evidence="7">Methyltransferase</fullName>
    </submittedName>
</protein>
<dbReference type="Gene3D" id="3.40.50.150">
    <property type="entry name" value="Vaccinia Virus protein VP39"/>
    <property type="match status" value="1"/>
</dbReference>
<dbReference type="GO" id="GO:0008170">
    <property type="term" value="F:N-methyltransferase activity"/>
    <property type="evidence" value="ECO:0007669"/>
    <property type="project" value="UniProtKB-ARBA"/>
</dbReference>
<name>A0A328AQA5_9CAUL</name>
<reference evidence="8" key="1">
    <citation type="submission" date="2018-05" db="EMBL/GenBank/DDBJ databases">
        <authorList>
            <person name="Li X."/>
        </authorList>
    </citation>
    <scope>NUCLEOTIDE SEQUENCE [LARGE SCALE GENOMIC DNA]</scope>
    <source>
        <strain evidence="8">YIM 73061</strain>
    </source>
</reference>
<dbReference type="PANTHER" id="PTHR47816">
    <property type="entry name" value="RIBOSOMAL RNA SMALL SUBUNIT METHYLTRANSFERASE C"/>
    <property type="match status" value="1"/>
</dbReference>
<keyword evidence="3 7" id="KW-0489">Methyltransferase</keyword>
<dbReference type="InterPro" id="IPR029063">
    <property type="entry name" value="SAM-dependent_MTases_sf"/>
</dbReference>
<dbReference type="Pfam" id="PF05175">
    <property type="entry name" value="MTS"/>
    <property type="match status" value="1"/>
</dbReference>
<keyword evidence="1" id="KW-0963">Cytoplasm</keyword>
<dbReference type="RefSeq" id="WP_111512886.1">
    <property type="nucleotide sequence ID" value="NZ_QFYR01000001.1"/>
</dbReference>
<evidence type="ECO:0000256" key="3">
    <source>
        <dbReference type="ARBA" id="ARBA00022603"/>
    </source>
</evidence>
<accession>A0A328AQA5</accession>
<dbReference type="SUPFAM" id="SSF53335">
    <property type="entry name" value="S-adenosyl-L-methionine-dependent methyltransferases"/>
    <property type="match status" value="1"/>
</dbReference>
<dbReference type="GO" id="GO:0003676">
    <property type="term" value="F:nucleic acid binding"/>
    <property type="evidence" value="ECO:0007669"/>
    <property type="project" value="InterPro"/>
</dbReference>
<gene>
    <name evidence="7" type="ORF">DJ018_00695</name>
</gene>
<evidence type="ECO:0000313" key="7">
    <source>
        <dbReference type="EMBL" id="RAK56535.1"/>
    </source>
</evidence>
<keyword evidence="4 7" id="KW-0808">Transferase</keyword>
<dbReference type="InterPro" id="IPR002052">
    <property type="entry name" value="DNA_methylase_N6_adenine_CS"/>
</dbReference>
<comment type="caution">
    <text evidence="7">The sequence shown here is derived from an EMBL/GenBank/DDBJ whole genome shotgun (WGS) entry which is preliminary data.</text>
</comment>
<dbReference type="CDD" id="cd02440">
    <property type="entry name" value="AdoMet_MTases"/>
    <property type="match status" value="1"/>
</dbReference>
<evidence type="ECO:0000256" key="1">
    <source>
        <dbReference type="ARBA" id="ARBA00022490"/>
    </source>
</evidence>
<evidence type="ECO:0000256" key="5">
    <source>
        <dbReference type="ARBA" id="ARBA00022691"/>
    </source>
</evidence>
<keyword evidence="2" id="KW-0698">rRNA processing</keyword>
<dbReference type="InterPro" id="IPR046977">
    <property type="entry name" value="RsmC/RlmG"/>
</dbReference>
<evidence type="ECO:0000313" key="8">
    <source>
        <dbReference type="Proteomes" id="UP000249725"/>
    </source>
</evidence>
<evidence type="ECO:0000259" key="6">
    <source>
        <dbReference type="Pfam" id="PF05175"/>
    </source>
</evidence>
<dbReference type="InterPro" id="IPR007848">
    <property type="entry name" value="Small_mtfrase_dom"/>
</dbReference>